<evidence type="ECO:0000313" key="1">
    <source>
        <dbReference type="EMBL" id="BAN59627.1"/>
    </source>
</evidence>
<dbReference type="Proteomes" id="UP000014701">
    <property type="component" value="Segment"/>
</dbReference>
<reference evidence="1 2" key="1">
    <citation type="submission" date="2013-02" db="EMBL/GenBank/DDBJ databases">
        <title>phiNIT1 genome sequensing.</title>
        <authorList>
            <person name="Ozaki T."/>
            <person name="Kaneko J."/>
        </authorList>
    </citation>
    <scope>NUCLEOTIDE SEQUENCE [LARGE SCALE GENOMIC DNA]</scope>
    <source>
        <strain evidence="1">PhiNIT1</strain>
    </source>
</reference>
<dbReference type="GeneID" id="16511535"/>
<dbReference type="KEGG" id="vg:16511535"/>
<dbReference type="EMBL" id="AP013029">
    <property type="protein sequence ID" value="BAN59627.1"/>
    <property type="molecule type" value="Genomic_DNA"/>
</dbReference>
<keyword evidence="2" id="KW-1185">Reference proteome</keyword>
<protein>
    <submittedName>
        <fullName evidence="1">Uncharacterized protein</fullName>
    </submittedName>
</protein>
<dbReference type="RefSeq" id="YP_008318395.1">
    <property type="nucleotide sequence ID" value="NC_021856.1"/>
</dbReference>
<gene>
    <name evidence="1" type="primary">orf59</name>
</gene>
<organism evidence="1 2">
    <name type="scientific">Bacillus phage phiNIT1</name>
    <dbReference type="NCBI Taxonomy" id="207656"/>
    <lineage>
        <taxon>Viruses</taxon>
        <taxon>Duplodnaviria</taxon>
        <taxon>Heunggongvirae</taxon>
        <taxon>Uroviricota</taxon>
        <taxon>Caudoviricetes</taxon>
        <taxon>Herelleviridae</taxon>
        <taxon>Bastillevirinae</taxon>
        <taxon>Nitunavirus</taxon>
        <taxon>Nitunavirus NIT1</taxon>
    </lineage>
</organism>
<sequence length="59" mass="6621">MAKKKKQNNVSVDIDLSSLAQDAGLTILRDSEYALVKDRLPTFLPRIDKSSEAVYRLVV</sequence>
<proteinExistence type="predicted"/>
<accession>S6B6A8</accession>
<evidence type="ECO:0000313" key="2">
    <source>
        <dbReference type="Proteomes" id="UP000014701"/>
    </source>
</evidence>
<name>S6B6A8_9CAUD</name>